<reference evidence="2 3" key="1">
    <citation type="submission" date="2019-10" db="EMBL/GenBank/DDBJ databases">
        <authorList>
            <person name="Palmer J.M."/>
        </authorList>
    </citation>
    <scope>NUCLEOTIDE SEQUENCE [LARGE SCALE GENOMIC DNA]</scope>
    <source>
        <strain evidence="2 3">TWF718</strain>
    </source>
</reference>
<dbReference type="InterPro" id="IPR046341">
    <property type="entry name" value="SET_dom_sf"/>
</dbReference>
<dbReference type="Gene3D" id="2.170.270.10">
    <property type="entry name" value="SET domain"/>
    <property type="match status" value="1"/>
</dbReference>
<organism evidence="2 3">
    <name type="scientific">Orbilia javanica</name>
    <dbReference type="NCBI Taxonomy" id="47235"/>
    <lineage>
        <taxon>Eukaryota</taxon>
        <taxon>Fungi</taxon>
        <taxon>Dikarya</taxon>
        <taxon>Ascomycota</taxon>
        <taxon>Pezizomycotina</taxon>
        <taxon>Orbiliomycetes</taxon>
        <taxon>Orbiliales</taxon>
        <taxon>Orbiliaceae</taxon>
        <taxon>Orbilia</taxon>
    </lineage>
</organism>
<evidence type="ECO:0000313" key="2">
    <source>
        <dbReference type="EMBL" id="KAK6331986.1"/>
    </source>
</evidence>
<dbReference type="Proteomes" id="UP001313282">
    <property type="component" value="Unassembled WGS sequence"/>
</dbReference>
<accession>A0AAN8MUC1</accession>
<keyword evidence="3" id="KW-1185">Reference proteome</keyword>
<name>A0AAN8MUC1_9PEZI</name>
<dbReference type="SUPFAM" id="SSF82199">
    <property type="entry name" value="SET domain"/>
    <property type="match status" value="1"/>
</dbReference>
<dbReference type="EMBL" id="JAVHNR010000010">
    <property type="protein sequence ID" value="KAK6331986.1"/>
    <property type="molecule type" value="Genomic_DNA"/>
</dbReference>
<gene>
    <name evidence="2" type="ORF">TWF718_002523</name>
</gene>
<dbReference type="CDD" id="cd08161">
    <property type="entry name" value="SET"/>
    <property type="match status" value="1"/>
</dbReference>
<evidence type="ECO:0000313" key="3">
    <source>
        <dbReference type="Proteomes" id="UP001313282"/>
    </source>
</evidence>
<proteinExistence type="predicted"/>
<dbReference type="PROSITE" id="PS50280">
    <property type="entry name" value="SET"/>
    <property type="match status" value="1"/>
</dbReference>
<evidence type="ECO:0000259" key="1">
    <source>
        <dbReference type="PROSITE" id="PS50280"/>
    </source>
</evidence>
<dbReference type="AlphaFoldDB" id="A0AAN8MUC1"/>
<feature type="domain" description="SET" evidence="1">
    <location>
        <begin position="31"/>
        <end position="167"/>
    </location>
</feature>
<sequence>MAIRAQPKHPKLSSIIPGDISTYPHDSLLDQYTRVSSIPDMGMGVTATNDIPAGTTWYLATAMERYIPIPRKTMTAIRLAGRKHKEWKLFRDSVEMITVYSKRWDTLNYSLDAIRFLNHGIVEGEGEDGVGNVMVGGEAVGEGTLVGWSFWATRDIKEGEQLVVNYLGFNECPWSTACAQFLKGGQGVDLGKLDDETVFDDTPVEMLLTREQLMVYVQSALDRDIDKALFMIIAKWGVWDEARGLWVVRVPVDTK</sequence>
<dbReference type="InterPro" id="IPR001214">
    <property type="entry name" value="SET_dom"/>
</dbReference>
<protein>
    <recommendedName>
        <fullName evidence="1">SET domain-containing protein</fullName>
    </recommendedName>
</protein>
<comment type="caution">
    <text evidence="2">The sequence shown here is derived from an EMBL/GenBank/DDBJ whole genome shotgun (WGS) entry which is preliminary data.</text>
</comment>